<dbReference type="NCBIfam" id="NF033819">
    <property type="entry name" value="IS66_TnpB"/>
    <property type="match status" value="1"/>
</dbReference>
<dbReference type="Proteomes" id="UP000235803">
    <property type="component" value="Unassembled WGS sequence"/>
</dbReference>
<dbReference type="PANTHER" id="PTHR36455:SF1">
    <property type="entry name" value="BLR8292 PROTEIN"/>
    <property type="match status" value="1"/>
</dbReference>
<evidence type="ECO:0000313" key="1">
    <source>
        <dbReference type="EMBL" id="PMR78714.1"/>
    </source>
</evidence>
<proteinExistence type="predicted"/>
<evidence type="ECO:0000313" key="2">
    <source>
        <dbReference type="Proteomes" id="UP000235803"/>
    </source>
</evidence>
<reference evidence="1 2" key="1">
    <citation type="submission" date="2018-01" db="EMBL/GenBank/DDBJ databases">
        <title>Halomonas endophytica sp. nov., isolated from storage liquid in the stems of Populus euphratica.</title>
        <authorList>
            <person name="Chen C."/>
        </authorList>
    </citation>
    <scope>NUCLEOTIDE SEQUENCE [LARGE SCALE GENOMIC DNA]</scope>
    <source>
        <strain evidence="1 2">MC28</strain>
    </source>
</reference>
<dbReference type="AlphaFoldDB" id="A0A2N7UE36"/>
<comment type="caution">
    <text evidence="1">The sequence shown here is derived from an EMBL/GenBank/DDBJ whole genome shotgun (WGS) entry which is preliminary data.</text>
</comment>
<dbReference type="Pfam" id="PF05717">
    <property type="entry name" value="TnpB_IS66"/>
    <property type="match status" value="1"/>
</dbReference>
<keyword evidence="2" id="KW-1185">Reference proteome</keyword>
<dbReference type="EMBL" id="PNRF01000001">
    <property type="protein sequence ID" value="PMR78714.1"/>
    <property type="molecule type" value="Genomic_DNA"/>
</dbReference>
<gene>
    <name evidence="1" type="ORF">C1H69_00090</name>
</gene>
<accession>A0A2N7UE36</accession>
<dbReference type="RefSeq" id="WP_102651393.1">
    <property type="nucleotide sequence ID" value="NZ_PNRF01000001.1"/>
</dbReference>
<dbReference type="OrthoDB" id="4956084at2"/>
<evidence type="ECO:0008006" key="3">
    <source>
        <dbReference type="Google" id="ProtNLM"/>
    </source>
</evidence>
<dbReference type="PANTHER" id="PTHR36455">
    <property type="match status" value="1"/>
</dbReference>
<dbReference type="InterPro" id="IPR008878">
    <property type="entry name" value="Transposase_IS66_Orf2"/>
</dbReference>
<name>A0A2N7UE36_9GAMM</name>
<sequence>MIGLDSQARIWLCTEPTDMRKSFRGLSALVRNQLRQDPLGGHYFVFVNRRKTQMKMLYFTLTGYCLWAKRLEQGQFRVRPSTSGQRALTLADLQLLIDGIEVQNTVNSSGFEARNGPVCGII</sequence>
<organism evidence="1 2">
    <name type="scientific">Billgrantia endophytica</name>
    <dbReference type="NCBI Taxonomy" id="2033802"/>
    <lineage>
        <taxon>Bacteria</taxon>
        <taxon>Pseudomonadati</taxon>
        <taxon>Pseudomonadota</taxon>
        <taxon>Gammaproteobacteria</taxon>
        <taxon>Oceanospirillales</taxon>
        <taxon>Halomonadaceae</taxon>
        <taxon>Billgrantia</taxon>
    </lineage>
</organism>
<protein>
    <recommendedName>
        <fullName evidence="3">Transposase</fullName>
    </recommendedName>
</protein>